<dbReference type="EMBL" id="MDYQ01000162">
    <property type="protein sequence ID" value="PRP80068.1"/>
    <property type="molecule type" value="Genomic_DNA"/>
</dbReference>
<dbReference type="SUPFAM" id="SSF56112">
    <property type="entry name" value="Protein kinase-like (PK-like)"/>
    <property type="match status" value="1"/>
</dbReference>
<dbReference type="STRING" id="1890364.A0A2P6N7Y9"/>
<dbReference type="SMART" id="SM00220">
    <property type="entry name" value="S_TKc"/>
    <property type="match status" value="1"/>
</dbReference>
<evidence type="ECO:0000256" key="2">
    <source>
        <dbReference type="ARBA" id="ARBA00022840"/>
    </source>
</evidence>
<dbReference type="GO" id="GO:0045719">
    <property type="term" value="P:negative regulation of glycogen biosynthetic process"/>
    <property type="evidence" value="ECO:0007669"/>
    <property type="project" value="TreeGrafter"/>
</dbReference>
<dbReference type="GO" id="GO:0005524">
    <property type="term" value="F:ATP binding"/>
    <property type="evidence" value="ECO:0007669"/>
    <property type="project" value="UniProtKB-KW"/>
</dbReference>
<dbReference type="OrthoDB" id="541276at2759"/>
<accession>A0A2P6N7Y9</accession>
<dbReference type="GO" id="GO:0005829">
    <property type="term" value="C:cytosol"/>
    <property type="evidence" value="ECO:0007669"/>
    <property type="project" value="TreeGrafter"/>
</dbReference>
<evidence type="ECO:0000259" key="3">
    <source>
        <dbReference type="PROSITE" id="PS50011"/>
    </source>
</evidence>
<reference evidence="4 5" key="1">
    <citation type="journal article" date="2018" name="Genome Biol. Evol.">
        <title>Multiple Roots of Fruiting Body Formation in Amoebozoa.</title>
        <authorList>
            <person name="Hillmann F."/>
            <person name="Forbes G."/>
            <person name="Novohradska S."/>
            <person name="Ferling I."/>
            <person name="Riege K."/>
            <person name="Groth M."/>
            <person name="Westermann M."/>
            <person name="Marz M."/>
            <person name="Spaller T."/>
            <person name="Winckler T."/>
            <person name="Schaap P."/>
            <person name="Glockner G."/>
        </authorList>
    </citation>
    <scope>NUCLEOTIDE SEQUENCE [LARGE SCALE GENOMIC DNA]</scope>
    <source>
        <strain evidence="4 5">Jena</strain>
    </source>
</reference>
<keyword evidence="5" id="KW-1185">Reference proteome</keyword>
<dbReference type="Pfam" id="PF00069">
    <property type="entry name" value="Pkinase"/>
    <property type="match status" value="1"/>
</dbReference>
<comment type="caution">
    <text evidence="4">The sequence shown here is derived from an EMBL/GenBank/DDBJ whole genome shotgun (WGS) entry which is preliminary data.</text>
</comment>
<dbReference type="Gene3D" id="1.10.510.10">
    <property type="entry name" value="Transferase(Phosphotransferase) domain 1"/>
    <property type="match status" value="1"/>
</dbReference>
<dbReference type="InterPro" id="IPR011009">
    <property type="entry name" value="Kinase-like_dom_sf"/>
</dbReference>
<evidence type="ECO:0000313" key="4">
    <source>
        <dbReference type="EMBL" id="PRP80068.1"/>
    </source>
</evidence>
<dbReference type="InParanoid" id="A0A2P6N7Y9"/>
<dbReference type="GO" id="GO:0005634">
    <property type="term" value="C:nucleus"/>
    <property type="evidence" value="ECO:0007669"/>
    <property type="project" value="TreeGrafter"/>
</dbReference>
<name>A0A2P6N7Y9_9EUKA</name>
<protein>
    <recommendedName>
        <fullName evidence="3">Protein kinase domain-containing protein</fullName>
    </recommendedName>
</protein>
<proteinExistence type="predicted"/>
<evidence type="ECO:0000313" key="5">
    <source>
        <dbReference type="Proteomes" id="UP000241769"/>
    </source>
</evidence>
<dbReference type="PANTHER" id="PTHR24346">
    <property type="entry name" value="MAP/MICROTUBULE AFFINITY-REGULATING KINASE"/>
    <property type="match status" value="1"/>
</dbReference>
<dbReference type="InterPro" id="IPR000719">
    <property type="entry name" value="Prot_kinase_dom"/>
</dbReference>
<dbReference type="GO" id="GO:0035556">
    <property type="term" value="P:intracellular signal transduction"/>
    <property type="evidence" value="ECO:0007669"/>
    <property type="project" value="TreeGrafter"/>
</dbReference>
<keyword evidence="2" id="KW-0067">ATP-binding</keyword>
<sequence length="384" mass="44764">MSGEPLVLVQRQFEKPQVYFEASITTVQWLSCYLFPQNRANQASYELPRGNITHLSPSNLHRGKESELFRAGAVADPWIRTLRMRNNDESEKELAYLFFRCQLHWHVGLLLLSKRREEEKPMRSEQVTQLLQRAKPLDQGSQGQILLVPPLRDGKTSIVKKIVKTYDNRRATNEIIAGLLLRNVPRVACLKSYYQDDDHYYLVMDHVEGKDLFRIMADQHFTPLPDRIIRRIMTQLTATLSAIHDLDVYHKDIKLENIMWDNITKTATLIDFGLCYIDRRSNECNDYGGSLPYAAPEVRMKDIDFNASLADVWSLGVVMFTLTYGVFPFNYDEDWSPNQRVHFPDRAVKSTAKDLITRMLEPEPQKRVTMAEIRKHPHLKRWLS</sequence>
<gene>
    <name evidence="4" type="ORF">PROFUN_10751</name>
</gene>
<dbReference type="PROSITE" id="PS50011">
    <property type="entry name" value="PROTEIN_KINASE_DOM"/>
    <property type="match status" value="1"/>
</dbReference>
<evidence type="ECO:0000256" key="1">
    <source>
        <dbReference type="ARBA" id="ARBA00022741"/>
    </source>
</evidence>
<dbReference type="AlphaFoldDB" id="A0A2P6N7Y9"/>
<feature type="domain" description="Protein kinase" evidence="3">
    <location>
        <begin position="131"/>
        <end position="379"/>
    </location>
</feature>
<dbReference type="PANTHER" id="PTHR24346:SF51">
    <property type="entry name" value="PAS DOMAIN-CONTAINING SERINE_THREONINE-PROTEIN KINASE"/>
    <property type="match status" value="1"/>
</dbReference>
<dbReference type="GO" id="GO:0004674">
    <property type="term" value="F:protein serine/threonine kinase activity"/>
    <property type="evidence" value="ECO:0007669"/>
    <property type="project" value="TreeGrafter"/>
</dbReference>
<dbReference type="Proteomes" id="UP000241769">
    <property type="component" value="Unassembled WGS sequence"/>
</dbReference>
<organism evidence="4 5">
    <name type="scientific">Planoprotostelium fungivorum</name>
    <dbReference type="NCBI Taxonomy" id="1890364"/>
    <lineage>
        <taxon>Eukaryota</taxon>
        <taxon>Amoebozoa</taxon>
        <taxon>Evosea</taxon>
        <taxon>Variosea</taxon>
        <taxon>Cavosteliida</taxon>
        <taxon>Cavosteliaceae</taxon>
        <taxon>Planoprotostelium</taxon>
    </lineage>
</organism>
<keyword evidence="1" id="KW-0547">Nucleotide-binding</keyword>